<evidence type="ECO:0000256" key="1">
    <source>
        <dbReference type="SAM" id="MobiDB-lite"/>
    </source>
</evidence>
<feature type="non-terminal residue" evidence="2">
    <location>
        <position position="261"/>
    </location>
</feature>
<dbReference type="Gene3D" id="1.20.930.20">
    <property type="entry name" value="Adaptor protein Cbl, N-terminal domain"/>
    <property type="match status" value="1"/>
</dbReference>
<organism evidence="2 3">
    <name type="scientific">Marasmius crinis-equi</name>
    <dbReference type="NCBI Taxonomy" id="585013"/>
    <lineage>
        <taxon>Eukaryota</taxon>
        <taxon>Fungi</taxon>
        <taxon>Dikarya</taxon>
        <taxon>Basidiomycota</taxon>
        <taxon>Agaricomycotina</taxon>
        <taxon>Agaricomycetes</taxon>
        <taxon>Agaricomycetidae</taxon>
        <taxon>Agaricales</taxon>
        <taxon>Marasmiineae</taxon>
        <taxon>Marasmiaceae</taxon>
        <taxon>Marasmius</taxon>
    </lineage>
</organism>
<feature type="compositionally biased region" description="Polar residues" evidence="1">
    <location>
        <begin position="217"/>
        <end position="226"/>
    </location>
</feature>
<dbReference type="Proteomes" id="UP001465976">
    <property type="component" value="Unassembled WGS sequence"/>
</dbReference>
<evidence type="ECO:0000313" key="2">
    <source>
        <dbReference type="EMBL" id="KAL0564664.1"/>
    </source>
</evidence>
<comment type="caution">
    <text evidence="2">The sequence shown here is derived from an EMBL/GenBank/DDBJ whole genome shotgun (WGS) entry which is preliminary data.</text>
</comment>
<dbReference type="EMBL" id="JBAHYK010002640">
    <property type="protein sequence ID" value="KAL0564664.1"/>
    <property type="molecule type" value="Genomic_DNA"/>
</dbReference>
<accession>A0ABR3EP46</accession>
<keyword evidence="3" id="KW-1185">Reference proteome</keyword>
<feature type="compositionally biased region" description="Polar residues" evidence="1">
    <location>
        <begin position="250"/>
        <end position="261"/>
    </location>
</feature>
<evidence type="ECO:0008006" key="4">
    <source>
        <dbReference type="Google" id="ProtNLM"/>
    </source>
</evidence>
<feature type="region of interest" description="Disordered" evidence="1">
    <location>
        <begin position="8"/>
        <end position="27"/>
    </location>
</feature>
<feature type="compositionally biased region" description="Basic and acidic residues" evidence="1">
    <location>
        <begin position="197"/>
        <end position="213"/>
    </location>
</feature>
<proteinExistence type="predicted"/>
<dbReference type="CDD" id="cd21037">
    <property type="entry name" value="MLKL_NTD"/>
    <property type="match status" value="1"/>
</dbReference>
<sequence length="261" mass="28499">MCYPMIHFDDSSTNSKQRERPAQPTEQSNDVLTAVSGVSELVLRTLQDVARFAPVPYLSDISSVALGILEAVQTSKGNKEGFAKLGEDVCELVYAVNATCEGLVKNDKALSKDLEANLGQLSNSVKQVQAFVTKQLGRHRISRFLTYKSDSGAIQEYRDNLRHCLDVFGLQSDITIRELVSRIAEQQEVNSAGGRTGGEETRPEPIQRPRDRGAGGNNFQTTFPGFNSGAFSGSISVNNVAGDQHHSSNENRSTVNNSYNN</sequence>
<name>A0ABR3EP46_9AGAR</name>
<dbReference type="InterPro" id="IPR036537">
    <property type="entry name" value="Adaptor_Cbl_N_dom_sf"/>
</dbReference>
<dbReference type="InterPro" id="IPR059179">
    <property type="entry name" value="MLKL-like_MCAfunc"/>
</dbReference>
<evidence type="ECO:0000313" key="3">
    <source>
        <dbReference type="Proteomes" id="UP001465976"/>
    </source>
</evidence>
<feature type="region of interest" description="Disordered" evidence="1">
    <location>
        <begin position="238"/>
        <end position="261"/>
    </location>
</feature>
<feature type="region of interest" description="Disordered" evidence="1">
    <location>
        <begin position="187"/>
        <end position="226"/>
    </location>
</feature>
<protein>
    <recommendedName>
        <fullName evidence="4">NACHT-NTPase and P-loop NTPases N-terminal domain-containing protein</fullName>
    </recommendedName>
</protein>
<gene>
    <name evidence="2" type="ORF">V5O48_017377</name>
</gene>
<reference evidence="2 3" key="1">
    <citation type="submission" date="2024-02" db="EMBL/GenBank/DDBJ databases">
        <title>A draft genome for the cacao thread blight pathogen Marasmius crinis-equi.</title>
        <authorList>
            <person name="Cohen S.P."/>
            <person name="Baruah I.K."/>
            <person name="Amoako-Attah I."/>
            <person name="Bukari Y."/>
            <person name="Meinhardt L.W."/>
            <person name="Bailey B.A."/>
        </authorList>
    </citation>
    <scope>NUCLEOTIDE SEQUENCE [LARGE SCALE GENOMIC DNA]</scope>
    <source>
        <strain evidence="2 3">GH-76</strain>
    </source>
</reference>